<keyword evidence="5" id="KW-0472">Membrane</keyword>
<keyword evidence="9" id="KW-1185">Reference proteome</keyword>
<dbReference type="InterPro" id="IPR013324">
    <property type="entry name" value="RNA_pol_sigma_r3/r4-like"/>
</dbReference>
<evidence type="ECO:0000256" key="1">
    <source>
        <dbReference type="ARBA" id="ARBA00010641"/>
    </source>
</evidence>
<dbReference type="Proteomes" id="UP000322362">
    <property type="component" value="Unassembled WGS sequence"/>
</dbReference>
<dbReference type="InterPro" id="IPR013249">
    <property type="entry name" value="RNA_pol_sigma70_r4_t2"/>
</dbReference>
<feature type="transmembrane region" description="Helical" evidence="5">
    <location>
        <begin position="174"/>
        <end position="197"/>
    </location>
</feature>
<evidence type="ECO:0000259" key="7">
    <source>
        <dbReference type="Pfam" id="PF08281"/>
    </source>
</evidence>
<dbReference type="GO" id="GO:0003677">
    <property type="term" value="F:DNA binding"/>
    <property type="evidence" value="ECO:0007669"/>
    <property type="project" value="InterPro"/>
</dbReference>
<dbReference type="Gene3D" id="1.10.1740.10">
    <property type="match status" value="1"/>
</dbReference>
<dbReference type="Gene3D" id="1.10.10.10">
    <property type="entry name" value="Winged helix-like DNA-binding domain superfamily/Winged helix DNA-binding domain"/>
    <property type="match status" value="1"/>
</dbReference>
<reference evidence="8 9" key="1">
    <citation type="submission" date="2019-08" db="EMBL/GenBank/DDBJ databases">
        <title>Phlebobacter frassis gen. nov. sp. nov., a new member of family Sphingobacteriaceae isolated from sand fly rearing media.</title>
        <authorList>
            <person name="Kakumanu M.L."/>
            <person name="Marayati B.F."/>
            <person name="Wada-Katsumata A."/>
            <person name="Wasserberg G."/>
            <person name="Schal C."/>
            <person name="Apperson C.S."/>
            <person name="Ponnusamy L."/>
        </authorList>
    </citation>
    <scope>NUCLEOTIDE SEQUENCE [LARGE SCALE GENOMIC DNA]</scope>
    <source>
        <strain evidence="8 9">SSI9</strain>
    </source>
</reference>
<dbReference type="SUPFAM" id="SSF88946">
    <property type="entry name" value="Sigma2 domain of RNA polymerase sigma factors"/>
    <property type="match status" value="1"/>
</dbReference>
<keyword evidence="5" id="KW-0812">Transmembrane</keyword>
<dbReference type="InterPro" id="IPR039425">
    <property type="entry name" value="RNA_pol_sigma-70-like"/>
</dbReference>
<protein>
    <submittedName>
        <fullName evidence="8">Sigma-70 family RNA polymerase sigma factor</fullName>
    </submittedName>
</protein>
<evidence type="ECO:0000256" key="2">
    <source>
        <dbReference type="ARBA" id="ARBA00023015"/>
    </source>
</evidence>
<dbReference type="SUPFAM" id="SSF88659">
    <property type="entry name" value="Sigma3 and sigma4 domains of RNA polymerase sigma factors"/>
    <property type="match status" value="1"/>
</dbReference>
<evidence type="ECO:0000256" key="5">
    <source>
        <dbReference type="SAM" id="Phobius"/>
    </source>
</evidence>
<comment type="similarity">
    <text evidence="1">Belongs to the sigma-70 factor family. ECF subfamily.</text>
</comment>
<dbReference type="NCBIfam" id="TIGR02937">
    <property type="entry name" value="sigma70-ECF"/>
    <property type="match status" value="1"/>
</dbReference>
<feature type="domain" description="RNA polymerase sigma-70 region 2" evidence="6">
    <location>
        <begin position="34"/>
        <end position="99"/>
    </location>
</feature>
<dbReference type="PANTHER" id="PTHR43133:SF46">
    <property type="entry name" value="RNA POLYMERASE SIGMA-70 FACTOR ECF SUBFAMILY"/>
    <property type="match status" value="1"/>
</dbReference>
<dbReference type="Pfam" id="PF08281">
    <property type="entry name" value="Sigma70_r4_2"/>
    <property type="match status" value="1"/>
</dbReference>
<dbReference type="EMBL" id="VTAV01000009">
    <property type="protein sequence ID" value="TYR35425.1"/>
    <property type="molecule type" value="Genomic_DNA"/>
</dbReference>
<dbReference type="Pfam" id="PF04542">
    <property type="entry name" value="Sigma70_r2"/>
    <property type="match status" value="1"/>
</dbReference>
<evidence type="ECO:0000256" key="4">
    <source>
        <dbReference type="ARBA" id="ARBA00023163"/>
    </source>
</evidence>
<evidence type="ECO:0000259" key="6">
    <source>
        <dbReference type="Pfam" id="PF04542"/>
    </source>
</evidence>
<dbReference type="PANTHER" id="PTHR43133">
    <property type="entry name" value="RNA POLYMERASE ECF-TYPE SIGMA FACTO"/>
    <property type="match status" value="1"/>
</dbReference>
<comment type="caution">
    <text evidence="8">The sequence shown here is derived from an EMBL/GenBank/DDBJ whole genome shotgun (WGS) entry which is preliminary data.</text>
</comment>
<dbReference type="InterPro" id="IPR014284">
    <property type="entry name" value="RNA_pol_sigma-70_dom"/>
</dbReference>
<dbReference type="AlphaFoldDB" id="A0A5D4H7K0"/>
<keyword evidence="4" id="KW-0804">Transcription</keyword>
<accession>A0A5D4H7K0</accession>
<dbReference type="GO" id="GO:0016987">
    <property type="term" value="F:sigma factor activity"/>
    <property type="evidence" value="ECO:0007669"/>
    <property type="project" value="UniProtKB-KW"/>
</dbReference>
<gene>
    <name evidence="8" type="ORF">FXV77_13620</name>
</gene>
<sequence>MVSLNRSKHIYIAYSLDELLQLVRESDSLAFDELYRRTWKKLYTHAFQKLRDEDLAKDVVQEVFVDFWNKRQIRDIQNVEAYLVQAVKFKVIDRFRKKDFIVEEIDDFAEVLANSEFSDSKLLDDELNTLLNYWINQLPNKRKEIFLLKYEEGLSTEEIGKLLNISTKTVQNQVLNAATFLRSLMHKILFIFFLFFFGS</sequence>
<dbReference type="InterPro" id="IPR007627">
    <property type="entry name" value="RNA_pol_sigma70_r2"/>
</dbReference>
<keyword evidence="5" id="KW-1133">Transmembrane helix</keyword>
<dbReference type="GO" id="GO:0006352">
    <property type="term" value="P:DNA-templated transcription initiation"/>
    <property type="evidence" value="ECO:0007669"/>
    <property type="project" value="InterPro"/>
</dbReference>
<proteinExistence type="inferred from homology"/>
<evidence type="ECO:0000256" key="3">
    <source>
        <dbReference type="ARBA" id="ARBA00023082"/>
    </source>
</evidence>
<dbReference type="InterPro" id="IPR036388">
    <property type="entry name" value="WH-like_DNA-bd_sf"/>
</dbReference>
<keyword evidence="2" id="KW-0805">Transcription regulation</keyword>
<dbReference type="CDD" id="cd06171">
    <property type="entry name" value="Sigma70_r4"/>
    <property type="match status" value="1"/>
</dbReference>
<evidence type="ECO:0000313" key="9">
    <source>
        <dbReference type="Proteomes" id="UP000322362"/>
    </source>
</evidence>
<name>A0A5D4H7K0_9SPHI</name>
<dbReference type="InterPro" id="IPR013325">
    <property type="entry name" value="RNA_pol_sigma_r2"/>
</dbReference>
<feature type="domain" description="RNA polymerase sigma factor 70 region 4 type 2" evidence="7">
    <location>
        <begin position="135"/>
        <end position="177"/>
    </location>
</feature>
<organism evidence="8 9">
    <name type="scientific">Sphingobacterium phlebotomi</name>
    <dbReference type="NCBI Taxonomy" id="2605433"/>
    <lineage>
        <taxon>Bacteria</taxon>
        <taxon>Pseudomonadati</taxon>
        <taxon>Bacteroidota</taxon>
        <taxon>Sphingobacteriia</taxon>
        <taxon>Sphingobacteriales</taxon>
        <taxon>Sphingobacteriaceae</taxon>
        <taxon>Sphingobacterium</taxon>
    </lineage>
</organism>
<evidence type="ECO:0000313" key="8">
    <source>
        <dbReference type="EMBL" id="TYR35425.1"/>
    </source>
</evidence>
<keyword evidence="3" id="KW-0731">Sigma factor</keyword>